<dbReference type="VEuPathDB" id="FungiDB:BO72DRAFT_410972"/>
<dbReference type="RefSeq" id="XP_040798110.1">
    <property type="nucleotide sequence ID" value="XM_040942452.1"/>
</dbReference>
<dbReference type="EMBL" id="KZ824672">
    <property type="protein sequence ID" value="RAK74100.1"/>
    <property type="molecule type" value="Genomic_DNA"/>
</dbReference>
<reference evidence="2 3" key="1">
    <citation type="submission" date="2018-02" db="EMBL/GenBank/DDBJ databases">
        <title>The genomes of Aspergillus section Nigri reveals drivers in fungal speciation.</title>
        <authorList>
            <consortium name="DOE Joint Genome Institute"/>
            <person name="Vesth T.C."/>
            <person name="Nybo J."/>
            <person name="Theobald S."/>
            <person name="Brandl J."/>
            <person name="Frisvad J.C."/>
            <person name="Nielsen K.F."/>
            <person name="Lyhne E.K."/>
            <person name="Kogle M.E."/>
            <person name="Kuo A."/>
            <person name="Riley R."/>
            <person name="Clum A."/>
            <person name="Nolan M."/>
            <person name="Lipzen A."/>
            <person name="Salamov A."/>
            <person name="Henrissat B."/>
            <person name="Wiebenga A."/>
            <person name="De vries R.P."/>
            <person name="Grigoriev I.V."/>
            <person name="Mortensen U.H."/>
            <person name="Andersen M.R."/>
            <person name="Baker S.E."/>
        </authorList>
    </citation>
    <scope>NUCLEOTIDE SEQUENCE [LARGE SCALE GENOMIC DNA]</scope>
    <source>
        <strain evidence="2 3">CBS 313.89</strain>
    </source>
</reference>
<sequence length="177" mass="19723">MSISPTSPRTTNPKPLPLPPQTTPSLQSKSKLAPLLAHLRTKLHPLVSSTTGQSHPSFPQTLLAFHCLTHAQLDSLARHFHQVYPAVPATEYYPITVPPWVGTEGAAEVDLEVKRRRFGRFIGLRGCESPTLESSGQEGRNAWTPEEMLARMAKEWDAAMERAKWDSNFALRWKMGG</sequence>
<accession>A0A8G1VV42</accession>
<evidence type="ECO:0000256" key="1">
    <source>
        <dbReference type="SAM" id="MobiDB-lite"/>
    </source>
</evidence>
<dbReference type="GeneID" id="63859785"/>
<protein>
    <submittedName>
        <fullName evidence="2">Uncharacterized protein</fullName>
    </submittedName>
</protein>
<gene>
    <name evidence="2" type="ORF">BO72DRAFT_410972</name>
</gene>
<proteinExistence type="predicted"/>
<name>A0A8G1VV42_9EURO</name>
<feature type="region of interest" description="Disordered" evidence="1">
    <location>
        <begin position="1"/>
        <end position="29"/>
    </location>
</feature>
<dbReference type="Proteomes" id="UP000249789">
    <property type="component" value="Unassembled WGS sequence"/>
</dbReference>
<dbReference type="AlphaFoldDB" id="A0A8G1VV42"/>
<organism evidence="2 3">
    <name type="scientific">Aspergillus fijiensis CBS 313.89</name>
    <dbReference type="NCBI Taxonomy" id="1448319"/>
    <lineage>
        <taxon>Eukaryota</taxon>
        <taxon>Fungi</taxon>
        <taxon>Dikarya</taxon>
        <taxon>Ascomycota</taxon>
        <taxon>Pezizomycotina</taxon>
        <taxon>Eurotiomycetes</taxon>
        <taxon>Eurotiomycetidae</taxon>
        <taxon>Eurotiales</taxon>
        <taxon>Aspergillaceae</taxon>
        <taxon>Aspergillus</taxon>
    </lineage>
</organism>
<evidence type="ECO:0000313" key="2">
    <source>
        <dbReference type="EMBL" id="RAK74100.1"/>
    </source>
</evidence>
<keyword evidence="3" id="KW-1185">Reference proteome</keyword>
<dbReference type="OrthoDB" id="4156665at2759"/>
<evidence type="ECO:0000313" key="3">
    <source>
        <dbReference type="Proteomes" id="UP000249789"/>
    </source>
</evidence>